<evidence type="ECO:0000256" key="1">
    <source>
        <dbReference type="SAM" id="Coils"/>
    </source>
</evidence>
<dbReference type="Proteomes" id="UP000050791">
    <property type="component" value="Unassembled WGS sequence"/>
</dbReference>
<accession>A0AA85B1K3</accession>
<reference evidence="3" key="1">
    <citation type="submission" date="2023-11" db="UniProtKB">
        <authorList>
            <consortium name="WormBaseParasite"/>
        </authorList>
    </citation>
    <scope>IDENTIFICATION</scope>
</reference>
<evidence type="ECO:0000313" key="2">
    <source>
        <dbReference type="Proteomes" id="UP000050791"/>
    </source>
</evidence>
<dbReference type="AlphaFoldDB" id="A0AA85B1K3"/>
<keyword evidence="1" id="KW-0175">Coiled coil</keyword>
<organism evidence="2 3">
    <name type="scientific">Schistosoma mattheei</name>
    <dbReference type="NCBI Taxonomy" id="31246"/>
    <lineage>
        <taxon>Eukaryota</taxon>
        <taxon>Metazoa</taxon>
        <taxon>Spiralia</taxon>
        <taxon>Lophotrochozoa</taxon>
        <taxon>Platyhelminthes</taxon>
        <taxon>Trematoda</taxon>
        <taxon>Digenea</taxon>
        <taxon>Strigeidida</taxon>
        <taxon>Schistosomatoidea</taxon>
        <taxon>Schistosomatidae</taxon>
        <taxon>Schistosoma</taxon>
    </lineage>
</organism>
<sequence length="123" mass="14578">MSNSSYIMSPIILCLLDPTDRSYLEHFAEDLKEKINDYKERMKESKNNLDDALNKLLFANPEVKAKEDKNRDATIRYFDASYNHLKTLTNMEVQRIDVLELLSLEERIQVYESIMQEEKKPEE</sequence>
<evidence type="ECO:0000313" key="3">
    <source>
        <dbReference type="WBParaSite" id="SMTH1_25690.1"/>
    </source>
</evidence>
<proteinExistence type="predicted"/>
<protein>
    <submittedName>
        <fullName evidence="3">Uncharacterized protein</fullName>
    </submittedName>
</protein>
<name>A0AA85B1K3_9TREM</name>
<dbReference type="WBParaSite" id="SMTH1_25690.1">
    <property type="protein sequence ID" value="SMTH1_25690.1"/>
    <property type="gene ID" value="SMTH1_25690"/>
</dbReference>
<feature type="coiled-coil region" evidence="1">
    <location>
        <begin position="28"/>
        <end position="55"/>
    </location>
</feature>